<gene>
    <name evidence="3" type="ORF">HY57_08585</name>
</gene>
<dbReference type="InterPro" id="IPR018891">
    <property type="entry name" value="AIPR_C"/>
</dbReference>
<dbReference type="AlphaFoldDB" id="A0A075K570"/>
<dbReference type="EMBL" id="CP008884">
    <property type="protein sequence ID" value="AIF47323.1"/>
    <property type="molecule type" value="Genomic_DNA"/>
</dbReference>
<proteinExistence type="predicted"/>
<dbReference type="RefSeq" id="WP_019467396.1">
    <property type="nucleotide sequence ID" value="NZ_ALOY01000183.1"/>
</dbReference>
<evidence type="ECO:0000313" key="3">
    <source>
        <dbReference type="EMBL" id="AIF47323.1"/>
    </source>
</evidence>
<keyword evidence="4" id="KW-1185">Reference proteome</keyword>
<dbReference type="OrthoDB" id="9806213at2"/>
<dbReference type="Pfam" id="PF10592">
    <property type="entry name" value="AIPR"/>
    <property type="match status" value="1"/>
</dbReference>
<dbReference type="InterPro" id="IPR055101">
    <property type="entry name" value="AIPR_N"/>
</dbReference>
<dbReference type="HOGENOM" id="CLU_019647_0_0_6"/>
<sequence>MDEEVQRYREALLSEIHADASAGGDYVSTRFIDRTCQVLESGEEFVEYHICRAHGVTKRGAAVQVDAYSFSQSDGVLNLILCAFSGATEPEPLLTEEVRKLVQSGFRFLEGSVYESLSDLWDESHPAHALAREIFSFATSDEMSKASIYVISDRPLGTAIGKMPELSLGAKEVDIHFWDISRLSRMEASAKGREEIEIDFVKEYGRGIPALPVGLGTESRYDSFMCVMPGSVLAGLYDRFGGRILEQNVRAFLGDSRKVNKGIRETLRNDPGMFFAFNNGLTVTVSDLELDRNSDGQTEITTARGLQIVNGGQTSASLYWARKAGIDVSKASVQMKLSRLPEEGFEDAVHSIARFANAQNAVSASDLFAGHPYFKRLETLSRKTLAPPAKAGEINSYWYFERTTGSYKVEVRRLSGLAAKTWQLLNPKKQVLTKTDIARYEVTFGCLPHSVSSGAQKNIAAFGKIISQVWESDPTQFDDGYFQRLIGRTIITRAVDVLIPAQKWYPGSIVRPLSSYTLALMSSRMRAAALQPDYQSIWRAQKEPATFIDEAMKIAEQVLPLLQEIPEHLVRNRLITEWVKREACWARVEGSDIHLSDAFLSTLVPEVRAAKCSSDWRSNAYSIWSDGGWKRLCDWNKPLNVLTPGEVEVVEWAAIASEFKPRGFRLDKLKEAWQRAVKQGFV</sequence>
<evidence type="ECO:0000313" key="4">
    <source>
        <dbReference type="Proteomes" id="UP000027987"/>
    </source>
</evidence>
<protein>
    <recommendedName>
        <fullName evidence="5">AIPR protein</fullName>
    </recommendedName>
</protein>
<accession>A0A075K570</accession>
<evidence type="ECO:0008006" key="5">
    <source>
        <dbReference type="Google" id="ProtNLM"/>
    </source>
</evidence>
<evidence type="ECO:0000259" key="1">
    <source>
        <dbReference type="Pfam" id="PF10592"/>
    </source>
</evidence>
<feature type="domain" description="Abortive infection phage resistance protein N-terminal" evidence="2">
    <location>
        <begin position="31"/>
        <end position="185"/>
    </location>
</feature>
<reference evidence="3 4" key="1">
    <citation type="submission" date="2014-07" db="EMBL/GenBank/DDBJ databases">
        <title>Complete Genome Sequence of Dyella japonica Strain A8 Isolated from Malaysian Tropical Soil.</title>
        <authorList>
            <person name="Hui R.K.H."/>
            <person name="Chen J.-W."/>
            <person name="Chan K.-G."/>
            <person name="Leung F.C.C."/>
        </authorList>
    </citation>
    <scope>NUCLEOTIDE SEQUENCE [LARGE SCALE GENOMIC DNA]</scope>
    <source>
        <strain evidence="3 4">A8</strain>
    </source>
</reference>
<dbReference type="KEGG" id="dja:HY57_08585"/>
<evidence type="ECO:0000259" key="2">
    <source>
        <dbReference type="Pfam" id="PF22879"/>
    </source>
</evidence>
<feature type="domain" description="Abortive phage infection protein C-terminal" evidence="1">
    <location>
        <begin position="245"/>
        <end position="558"/>
    </location>
</feature>
<dbReference type="PATRIC" id="fig|1217721.7.peg.1779"/>
<dbReference type="Pfam" id="PF22879">
    <property type="entry name" value="AIPR_N"/>
    <property type="match status" value="1"/>
</dbReference>
<name>A0A075K570_9GAMM</name>
<dbReference type="STRING" id="1217721.HY57_08585"/>
<dbReference type="Proteomes" id="UP000027987">
    <property type="component" value="Chromosome"/>
</dbReference>
<organism evidence="3 4">
    <name type="scientific">Dyella japonica A8</name>
    <dbReference type="NCBI Taxonomy" id="1217721"/>
    <lineage>
        <taxon>Bacteria</taxon>
        <taxon>Pseudomonadati</taxon>
        <taxon>Pseudomonadota</taxon>
        <taxon>Gammaproteobacteria</taxon>
        <taxon>Lysobacterales</taxon>
        <taxon>Rhodanobacteraceae</taxon>
        <taxon>Dyella</taxon>
    </lineage>
</organism>